<evidence type="ECO:0000256" key="1">
    <source>
        <dbReference type="SAM" id="MobiDB-lite"/>
    </source>
</evidence>
<sequence length="174" mass="18075">MPERGARLPSASPTRSPARASSTATASPSTRARSIFSTRPFTPENAMDCAMSIHSETDCAACHSFSRTKCASDRAERRQSMPRASSPAWAGRYCQNSSPMPARLRPCSPSITGAARCSASASKGGKLPPSPSARARNATGDAMSVTPPPRSASLAPPPSQSPPSGFHPAPAPRN</sequence>
<gene>
    <name evidence="2" type="ORF">GALL_423270</name>
</gene>
<evidence type="ECO:0000313" key="2">
    <source>
        <dbReference type="EMBL" id="OIQ76003.1"/>
    </source>
</evidence>
<dbReference type="AlphaFoldDB" id="A0A1J5QER2"/>
<dbReference type="EMBL" id="MLJW01001993">
    <property type="protein sequence ID" value="OIQ76003.1"/>
    <property type="molecule type" value="Genomic_DNA"/>
</dbReference>
<reference evidence="2" key="1">
    <citation type="submission" date="2016-10" db="EMBL/GenBank/DDBJ databases">
        <title>Sequence of Gallionella enrichment culture.</title>
        <authorList>
            <person name="Poehlein A."/>
            <person name="Muehling M."/>
            <person name="Daniel R."/>
        </authorList>
    </citation>
    <scope>NUCLEOTIDE SEQUENCE</scope>
</reference>
<comment type="caution">
    <text evidence="2">The sequence shown here is derived from an EMBL/GenBank/DDBJ whole genome shotgun (WGS) entry which is preliminary data.</text>
</comment>
<proteinExistence type="predicted"/>
<protein>
    <submittedName>
        <fullName evidence="2">Uncharacterized protein</fullName>
    </submittedName>
</protein>
<name>A0A1J5QER2_9ZZZZ</name>
<feature type="compositionally biased region" description="Low complexity" evidence="1">
    <location>
        <begin position="9"/>
        <end position="34"/>
    </location>
</feature>
<feature type="compositionally biased region" description="Pro residues" evidence="1">
    <location>
        <begin position="146"/>
        <end position="161"/>
    </location>
</feature>
<organism evidence="2">
    <name type="scientific">mine drainage metagenome</name>
    <dbReference type="NCBI Taxonomy" id="410659"/>
    <lineage>
        <taxon>unclassified sequences</taxon>
        <taxon>metagenomes</taxon>
        <taxon>ecological metagenomes</taxon>
    </lineage>
</organism>
<feature type="region of interest" description="Disordered" evidence="1">
    <location>
        <begin position="70"/>
        <end position="174"/>
    </location>
</feature>
<feature type="region of interest" description="Disordered" evidence="1">
    <location>
        <begin position="1"/>
        <end position="39"/>
    </location>
</feature>
<accession>A0A1J5QER2</accession>
<feature type="compositionally biased region" description="Basic and acidic residues" evidence="1">
    <location>
        <begin position="70"/>
        <end position="79"/>
    </location>
</feature>